<feature type="non-terminal residue" evidence="1">
    <location>
        <position position="67"/>
    </location>
</feature>
<keyword evidence="2" id="KW-1185">Reference proteome</keyword>
<protein>
    <submittedName>
        <fullName evidence="1">Uncharacterized protein</fullName>
    </submittedName>
</protein>
<evidence type="ECO:0000313" key="1">
    <source>
        <dbReference type="EMBL" id="MCI55969.1"/>
    </source>
</evidence>
<dbReference type="AlphaFoldDB" id="A0A392T4J3"/>
<proteinExistence type="predicted"/>
<dbReference type="EMBL" id="LXQA010504642">
    <property type="protein sequence ID" value="MCI55969.1"/>
    <property type="molecule type" value="Genomic_DNA"/>
</dbReference>
<accession>A0A392T4J3</accession>
<evidence type="ECO:0000313" key="2">
    <source>
        <dbReference type="Proteomes" id="UP000265520"/>
    </source>
</evidence>
<name>A0A392T4J3_9FABA</name>
<organism evidence="1 2">
    <name type="scientific">Trifolium medium</name>
    <dbReference type="NCBI Taxonomy" id="97028"/>
    <lineage>
        <taxon>Eukaryota</taxon>
        <taxon>Viridiplantae</taxon>
        <taxon>Streptophyta</taxon>
        <taxon>Embryophyta</taxon>
        <taxon>Tracheophyta</taxon>
        <taxon>Spermatophyta</taxon>
        <taxon>Magnoliopsida</taxon>
        <taxon>eudicotyledons</taxon>
        <taxon>Gunneridae</taxon>
        <taxon>Pentapetalae</taxon>
        <taxon>rosids</taxon>
        <taxon>fabids</taxon>
        <taxon>Fabales</taxon>
        <taxon>Fabaceae</taxon>
        <taxon>Papilionoideae</taxon>
        <taxon>50 kb inversion clade</taxon>
        <taxon>NPAAA clade</taxon>
        <taxon>Hologalegina</taxon>
        <taxon>IRL clade</taxon>
        <taxon>Trifolieae</taxon>
        <taxon>Trifolium</taxon>
    </lineage>
</organism>
<reference evidence="1 2" key="1">
    <citation type="journal article" date="2018" name="Front. Plant Sci.">
        <title>Red Clover (Trifolium pratense) and Zigzag Clover (T. medium) - A Picture of Genomic Similarities and Differences.</title>
        <authorList>
            <person name="Dluhosova J."/>
            <person name="Istvanek J."/>
            <person name="Nedelnik J."/>
            <person name="Repkova J."/>
        </authorList>
    </citation>
    <scope>NUCLEOTIDE SEQUENCE [LARGE SCALE GENOMIC DNA]</scope>
    <source>
        <strain evidence="2">cv. 10/8</strain>
        <tissue evidence="1">Leaf</tissue>
    </source>
</reference>
<sequence>MIALGFQNRTKEEEEKVVNLAYPQDFNPKGNDWKSRMIALGLQNNRTKKEEVVNLADPQDFSSKGNW</sequence>
<comment type="caution">
    <text evidence="1">The sequence shown here is derived from an EMBL/GenBank/DDBJ whole genome shotgun (WGS) entry which is preliminary data.</text>
</comment>
<dbReference type="Proteomes" id="UP000265520">
    <property type="component" value="Unassembled WGS sequence"/>
</dbReference>